<reference evidence="2 3" key="1">
    <citation type="submission" date="2023-03" db="EMBL/GenBank/DDBJ databases">
        <title>Bacillus Genome Sequencing.</title>
        <authorList>
            <person name="Dunlap C."/>
        </authorList>
    </citation>
    <scope>NUCLEOTIDE SEQUENCE [LARGE SCALE GENOMIC DNA]</scope>
    <source>
        <strain evidence="2 3">B-14544</strain>
    </source>
</reference>
<organism evidence="2 3">
    <name type="scientific">Bacillus xiapuensis</name>
    <dbReference type="NCBI Taxonomy" id="2014075"/>
    <lineage>
        <taxon>Bacteria</taxon>
        <taxon>Bacillati</taxon>
        <taxon>Bacillota</taxon>
        <taxon>Bacilli</taxon>
        <taxon>Bacillales</taxon>
        <taxon>Bacillaceae</taxon>
        <taxon>Bacillus</taxon>
    </lineage>
</organism>
<dbReference type="Pfam" id="PF12651">
    <property type="entry name" value="RHH_3"/>
    <property type="match status" value="1"/>
</dbReference>
<dbReference type="InterPro" id="IPR038733">
    <property type="entry name" value="Predicted_DNA_bind_prot_RHH"/>
</dbReference>
<feature type="domain" description="Predicted DNA-binding protein ribbon-helix-helix" evidence="1">
    <location>
        <begin position="4"/>
        <end position="35"/>
    </location>
</feature>
<name>A0ABU6NAQ3_9BACI</name>
<dbReference type="EMBL" id="JARMQG010000097">
    <property type="protein sequence ID" value="MED3562556.1"/>
    <property type="molecule type" value="Genomic_DNA"/>
</dbReference>
<comment type="caution">
    <text evidence="2">The sequence shown here is derived from an EMBL/GenBank/DDBJ whole genome shotgun (WGS) entry which is preliminary data.</text>
</comment>
<proteinExistence type="predicted"/>
<evidence type="ECO:0000313" key="2">
    <source>
        <dbReference type="EMBL" id="MED3562556.1"/>
    </source>
</evidence>
<evidence type="ECO:0000313" key="3">
    <source>
        <dbReference type="Proteomes" id="UP001330749"/>
    </source>
</evidence>
<dbReference type="Proteomes" id="UP001330749">
    <property type="component" value="Unassembled WGS sequence"/>
</dbReference>
<accession>A0ABU6NAQ3</accession>
<evidence type="ECO:0000259" key="1">
    <source>
        <dbReference type="Pfam" id="PF12651"/>
    </source>
</evidence>
<gene>
    <name evidence="2" type="ORF">P4447_08815</name>
</gene>
<dbReference type="RefSeq" id="WP_327967489.1">
    <property type="nucleotide sequence ID" value="NZ_JARMQG010000097.1"/>
</dbReference>
<protein>
    <submittedName>
        <fullName evidence="2">Ribbon-helix-helix domain-containing protein</fullName>
    </submittedName>
</protein>
<sequence>MSIELAEKLEKLAIETRIPKSKLLDEAIEDLINKHAKKNGQ</sequence>
<keyword evidence="3" id="KW-1185">Reference proteome</keyword>